<keyword evidence="5" id="KW-0418">Kinase</keyword>
<keyword evidence="3" id="KW-0808">Transferase</keyword>
<dbReference type="InterPro" id="IPR039431">
    <property type="entry name" value="Vta1/CALS_N"/>
</dbReference>
<dbReference type="AlphaFoldDB" id="A0A9R1WPC2"/>
<evidence type="ECO:0000256" key="7">
    <source>
        <dbReference type="ARBA" id="ARBA00023136"/>
    </source>
</evidence>
<keyword evidence="7" id="KW-0472">Membrane</keyword>
<dbReference type="Gene3D" id="1.25.40.270">
    <property type="entry name" value="Vacuolar protein sorting-associated protein vta1"/>
    <property type="match status" value="2"/>
</dbReference>
<dbReference type="EMBL" id="NBSK02000001">
    <property type="protein sequence ID" value="KAJ0226166.1"/>
    <property type="molecule type" value="Genomic_DNA"/>
</dbReference>
<dbReference type="GO" id="GO:0004672">
    <property type="term" value="F:protein kinase activity"/>
    <property type="evidence" value="ECO:0000318"/>
    <property type="project" value="GO_Central"/>
</dbReference>
<gene>
    <name evidence="10" type="ORF">LSAT_V11C100036070</name>
</gene>
<dbReference type="InterPro" id="IPR000719">
    <property type="entry name" value="Prot_kinase_dom"/>
</dbReference>
<dbReference type="InterPro" id="IPR008271">
    <property type="entry name" value="Ser/Thr_kinase_AS"/>
</dbReference>
<evidence type="ECO:0000313" key="10">
    <source>
        <dbReference type="EMBL" id="KAJ0226166.1"/>
    </source>
</evidence>
<proteinExistence type="predicted"/>
<sequence>MAYKRQKLIAGNLSGPDIMPCDVVPSSVVEIAPILRAADEIESENPRVAYLCRFYAFEKAHILDPSSNGVGVCLFKTALIRRLEKLPWAAGPGFLSLYADKVESSNPRAAYLCRVYALQKAHKRDPLSSGGGSVHQFKTALIRGLKKIFTSNVSTRLTKAYQTEAVLFEVLRAVCLEQSVDVEVEILKTHTQLADMYTRSILSLDPESSDQDLVKRLNVSSRIRVMSRMNQPNKPKIPLEAVKSCTQNFNDRNVIGRGGYGKVYKGTLSWADHVNQIVAVKRLDVYGLQGNKEFHTELTMLSQYQHDNIVRLIGFCDDNKEMILVYEYARHGSLDTYLCDTLMVVRLSWLQLLKICIDVASALDYLHNHIAEKHRIIHRDIKSANILLVENWNAKLADFGLSRIGLANQQNTFVISNPAGTHGYCDPQYEKTGFLTKESDVFSFGVVLFEVLCGRLACVSSYHDERRFLHHLARTCYKNGQLENIIDKRISKDIKPQALFKYSAIAYQCLQETREDRPTISEVVLQLKEAMKIQMRSLQDEPEDEILPDELED</sequence>
<dbReference type="InterPro" id="IPR001245">
    <property type="entry name" value="Ser-Thr/Tyr_kinase_cat_dom"/>
</dbReference>
<evidence type="ECO:0000259" key="9">
    <source>
        <dbReference type="PROSITE" id="PS50011"/>
    </source>
</evidence>
<dbReference type="PANTHER" id="PTHR27003">
    <property type="entry name" value="OS07G0166700 PROTEIN"/>
    <property type="match status" value="1"/>
</dbReference>
<dbReference type="PROSITE" id="PS00107">
    <property type="entry name" value="PROTEIN_KINASE_ATP"/>
    <property type="match status" value="1"/>
</dbReference>
<dbReference type="GO" id="GO:0005524">
    <property type="term" value="F:ATP binding"/>
    <property type="evidence" value="ECO:0007669"/>
    <property type="project" value="UniProtKB-UniRule"/>
</dbReference>
<dbReference type="PROSITE" id="PS50011">
    <property type="entry name" value="PROTEIN_KINASE_DOM"/>
    <property type="match status" value="1"/>
</dbReference>
<dbReference type="PROSITE" id="PS00108">
    <property type="entry name" value="PROTEIN_KINASE_ST"/>
    <property type="match status" value="1"/>
</dbReference>
<dbReference type="Pfam" id="PF04652">
    <property type="entry name" value="Vta1"/>
    <property type="match status" value="1"/>
</dbReference>
<accession>A0A9R1WPC2</accession>
<comment type="subcellular location">
    <subcellularLocation>
        <location evidence="1">Endomembrane system</location>
    </subcellularLocation>
</comment>
<feature type="domain" description="Protein kinase" evidence="9">
    <location>
        <begin position="249"/>
        <end position="531"/>
    </location>
</feature>
<evidence type="ECO:0000256" key="5">
    <source>
        <dbReference type="ARBA" id="ARBA00022777"/>
    </source>
</evidence>
<dbReference type="GO" id="GO:0012505">
    <property type="term" value="C:endomembrane system"/>
    <property type="evidence" value="ECO:0007669"/>
    <property type="project" value="UniProtKB-SubCell"/>
</dbReference>
<evidence type="ECO:0000256" key="1">
    <source>
        <dbReference type="ARBA" id="ARBA00004308"/>
    </source>
</evidence>
<keyword evidence="4 8" id="KW-0547">Nucleotide-binding</keyword>
<evidence type="ECO:0000256" key="2">
    <source>
        <dbReference type="ARBA" id="ARBA00022527"/>
    </source>
</evidence>
<name>A0A9R1WPC2_LACSA</name>
<evidence type="ECO:0000256" key="8">
    <source>
        <dbReference type="PROSITE-ProRule" id="PRU10141"/>
    </source>
</evidence>
<keyword evidence="6 8" id="KW-0067">ATP-binding</keyword>
<dbReference type="GO" id="GO:0004714">
    <property type="term" value="F:transmembrane receptor protein tyrosine kinase activity"/>
    <property type="evidence" value="ECO:0007669"/>
    <property type="project" value="InterPro"/>
</dbReference>
<evidence type="ECO:0000313" key="11">
    <source>
        <dbReference type="Proteomes" id="UP000235145"/>
    </source>
</evidence>
<dbReference type="SUPFAM" id="SSF56112">
    <property type="entry name" value="Protein kinase-like (PK-like)"/>
    <property type="match status" value="1"/>
</dbReference>
<protein>
    <recommendedName>
        <fullName evidence="9">Protein kinase domain-containing protein</fullName>
    </recommendedName>
</protein>
<dbReference type="PANTHER" id="PTHR27003:SF475">
    <property type="entry name" value="PROTEIN KINASE DOMAIN-CONTAINING PROTEIN"/>
    <property type="match status" value="1"/>
</dbReference>
<evidence type="ECO:0000256" key="3">
    <source>
        <dbReference type="ARBA" id="ARBA00022679"/>
    </source>
</evidence>
<reference evidence="10 11" key="1">
    <citation type="journal article" date="2017" name="Nat. Commun.">
        <title>Genome assembly with in vitro proximity ligation data and whole-genome triplication in lettuce.</title>
        <authorList>
            <person name="Reyes-Chin-Wo S."/>
            <person name="Wang Z."/>
            <person name="Yang X."/>
            <person name="Kozik A."/>
            <person name="Arikit S."/>
            <person name="Song C."/>
            <person name="Xia L."/>
            <person name="Froenicke L."/>
            <person name="Lavelle D.O."/>
            <person name="Truco M.J."/>
            <person name="Xia R."/>
            <person name="Zhu S."/>
            <person name="Xu C."/>
            <person name="Xu H."/>
            <person name="Xu X."/>
            <person name="Cox K."/>
            <person name="Korf I."/>
            <person name="Meyers B.C."/>
            <person name="Michelmore R.W."/>
        </authorList>
    </citation>
    <scope>NUCLEOTIDE SEQUENCE [LARGE SCALE GENOMIC DNA]</scope>
    <source>
        <strain evidence="11">cv. Salinas</strain>
        <tissue evidence="10">Seedlings</tissue>
    </source>
</reference>
<dbReference type="InterPro" id="IPR017441">
    <property type="entry name" value="Protein_kinase_ATP_BS"/>
</dbReference>
<dbReference type="SMART" id="SM00220">
    <property type="entry name" value="S_TKc"/>
    <property type="match status" value="1"/>
</dbReference>
<feature type="binding site" evidence="8">
    <location>
        <position position="281"/>
    </location>
    <ligand>
        <name>ATP</name>
        <dbReference type="ChEBI" id="CHEBI:30616"/>
    </ligand>
</feature>
<evidence type="ECO:0000256" key="6">
    <source>
        <dbReference type="ARBA" id="ARBA00022840"/>
    </source>
</evidence>
<comment type="caution">
    <text evidence="10">The sequence shown here is derived from an EMBL/GenBank/DDBJ whole genome shotgun (WGS) entry which is preliminary data.</text>
</comment>
<dbReference type="GO" id="GO:0005886">
    <property type="term" value="C:plasma membrane"/>
    <property type="evidence" value="ECO:0000318"/>
    <property type="project" value="GO_Central"/>
</dbReference>
<organism evidence="10 11">
    <name type="scientific">Lactuca sativa</name>
    <name type="common">Garden lettuce</name>
    <dbReference type="NCBI Taxonomy" id="4236"/>
    <lineage>
        <taxon>Eukaryota</taxon>
        <taxon>Viridiplantae</taxon>
        <taxon>Streptophyta</taxon>
        <taxon>Embryophyta</taxon>
        <taxon>Tracheophyta</taxon>
        <taxon>Spermatophyta</taxon>
        <taxon>Magnoliopsida</taxon>
        <taxon>eudicotyledons</taxon>
        <taxon>Gunneridae</taxon>
        <taxon>Pentapetalae</taxon>
        <taxon>asterids</taxon>
        <taxon>campanulids</taxon>
        <taxon>Asterales</taxon>
        <taxon>Asteraceae</taxon>
        <taxon>Cichorioideae</taxon>
        <taxon>Cichorieae</taxon>
        <taxon>Lactucinae</taxon>
        <taxon>Lactuca</taxon>
    </lineage>
</organism>
<keyword evidence="2" id="KW-0723">Serine/threonine-protein kinase</keyword>
<dbReference type="GO" id="GO:0004674">
    <property type="term" value="F:protein serine/threonine kinase activity"/>
    <property type="evidence" value="ECO:0007669"/>
    <property type="project" value="UniProtKB-KW"/>
</dbReference>
<keyword evidence="11" id="KW-1185">Reference proteome</keyword>
<dbReference type="Proteomes" id="UP000235145">
    <property type="component" value="Unassembled WGS sequence"/>
</dbReference>
<dbReference type="FunFam" id="3.30.200.20:FF:000039">
    <property type="entry name" value="receptor-like protein kinase FERONIA"/>
    <property type="match status" value="1"/>
</dbReference>
<dbReference type="InterPro" id="IPR023175">
    <property type="entry name" value="Vta1/CALS_N_sf"/>
</dbReference>
<dbReference type="InterPro" id="IPR011009">
    <property type="entry name" value="Kinase-like_dom_sf"/>
</dbReference>
<dbReference type="Pfam" id="PF07714">
    <property type="entry name" value="PK_Tyr_Ser-Thr"/>
    <property type="match status" value="1"/>
</dbReference>
<evidence type="ECO:0000256" key="4">
    <source>
        <dbReference type="ARBA" id="ARBA00022741"/>
    </source>
</evidence>
<dbReference type="Gene3D" id="1.10.510.10">
    <property type="entry name" value="Transferase(Phosphotransferase) domain 1"/>
    <property type="match status" value="1"/>
</dbReference>
<dbReference type="Gene3D" id="3.30.200.20">
    <property type="entry name" value="Phosphorylase Kinase, domain 1"/>
    <property type="match status" value="1"/>
</dbReference>
<dbReference type="InterPro" id="IPR045272">
    <property type="entry name" value="ANXUR1/2-like"/>
</dbReference>